<protein>
    <submittedName>
        <fullName evidence="2">Uncharacterized protein</fullName>
    </submittedName>
</protein>
<keyword evidence="3" id="KW-1185">Reference proteome</keyword>
<proteinExistence type="predicted"/>
<feature type="region of interest" description="Disordered" evidence="1">
    <location>
        <begin position="24"/>
        <end position="85"/>
    </location>
</feature>
<feature type="compositionally biased region" description="Polar residues" evidence="1">
    <location>
        <begin position="51"/>
        <end position="62"/>
    </location>
</feature>
<accession>A0ABR2M6A8</accession>
<dbReference type="EMBL" id="JBBWWR010000012">
    <property type="protein sequence ID" value="KAK8959134.1"/>
    <property type="molecule type" value="Genomic_DNA"/>
</dbReference>
<name>A0ABR2M6A8_9ASPA</name>
<organism evidence="2 3">
    <name type="scientific">Platanthera guangdongensis</name>
    <dbReference type="NCBI Taxonomy" id="2320717"/>
    <lineage>
        <taxon>Eukaryota</taxon>
        <taxon>Viridiplantae</taxon>
        <taxon>Streptophyta</taxon>
        <taxon>Embryophyta</taxon>
        <taxon>Tracheophyta</taxon>
        <taxon>Spermatophyta</taxon>
        <taxon>Magnoliopsida</taxon>
        <taxon>Liliopsida</taxon>
        <taxon>Asparagales</taxon>
        <taxon>Orchidaceae</taxon>
        <taxon>Orchidoideae</taxon>
        <taxon>Orchideae</taxon>
        <taxon>Orchidinae</taxon>
        <taxon>Platanthera</taxon>
    </lineage>
</organism>
<gene>
    <name evidence="2" type="ORF">KSP40_PGU020612</name>
</gene>
<evidence type="ECO:0000313" key="3">
    <source>
        <dbReference type="Proteomes" id="UP001412067"/>
    </source>
</evidence>
<dbReference type="Proteomes" id="UP001412067">
    <property type="component" value="Unassembled WGS sequence"/>
</dbReference>
<evidence type="ECO:0000256" key="1">
    <source>
        <dbReference type="SAM" id="MobiDB-lite"/>
    </source>
</evidence>
<feature type="compositionally biased region" description="Low complexity" evidence="1">
    <location>
        <begin position="40"/>
        <end position="50"/>
    </location>
</feature>
<reference evidence="2 3" key="1">
    <citation type="journal article" date="2022" name="Nat. Plants">
        <title>Genomes of leafy and leafless Platanthera orchids illuminate the evolution of mycoheterotrophy.</title>
        <authorList>
            <person name="Li M.H."/>
            <person name="Liu K.W."/>
            <person name="Li Z."/>
            <person name="Lu H.C."/>
            <person name="Ye Q.L."/>
            <person name="Zhang D."/>
            <person name="Wang J.Y."/>
            <person name="Li Y.F."/>
            <person name="Zhong Z.M."/>
            <person name="Liu X."/>
            <person name="Yu X."/>
            <person name="Liu D.K."/>
            <person name="Tu X.D."/>
            <person name="Liu B."/>
            <person name="Hao Y."/>
            <person name="Liao X.Y."/>
            <person name="Jiang Y.T."/>
            <person name="Sun W.H."/>
            <person name="Chen J."/>
            <person name="Chen Y.Q."/>
            <person name="Ai Y."/>
            <person name="Zhai J.W."/>
            <person name="Wu S.S."/>
            <person name="Zhou Z."/>
            <person name="Hsiao Y.Y."/>
            <person name="Wu W.L."/>
            <person name="Chen Y.Y."/>
            <person name="Lin Y.F."/>
            <person name="Hsu J.L."/>
            <person name="Li C.Y."/>
            <person name="Wang Z.W."/>
            <person name="Zhao X."/>
            <person name="Zhong W.Y."/>
            <person name="Ma X.K."/>
            <person name="Ma L."/>
            <person name="Huang J."/>
            <person name="Chen G.Z."/>
            <person name="Huang M.Z."/>
            <person name="Huang L."/>
            <person name="Peng D.H."/>
            <person name="Luo Y.B."/>
            <person name="Zou S.Q."/>
            <person name="Chen S.P."/>
            <person name="Lan S."/>
            <person name="Tsai W.C."/>
            <person name="Van de Peer Y."/>
            <person name="Liu Z.J."/>
        </authorList>
    </citation>
    <scope>NUCLEOTIDE SEQUENCE [LARGE SCALE GENOMIC DNA]</scope>
    <source>
        <strain evidence="2">Lor288</strain>
    </source>
</reference>
<comment type="caution">
    <text evidence="2">The sequence shown here is derived from an EMBL/GenBank/DDBJ whole genome shotgun (WGS) entry which is preliminary data.</text>
</comment>
<sequence>MLVLINDCKFAGYPPSLAPPGSVSMSMQMGNLPGPPNMNPPATAAGANGPQSMYQSDPSMSLGQAGAGAPPPHEFSYAQPAETSH</sequence>
<evidence type="ECO:0000313" key="2">
    <source>
        <dbReference type="EMBL" id="KAK8959134.1"/>
    </source>
</evidence>